<evidence type="ECO:0000313" key="1">
    <source>
        <dbReference type="EMBL" id="RXK41211.1"/>
    </source>
</evidence>
<sequence>MASVTNVTYEVTRGSKVERALPETTLTAHPYQRPDGTGFSIHFSLPTGVDPTVEKDMLELGDHLAKVLEVERIEASRPNTLVFSMYSVDSYIKFISEVEDSSLEMVQKLSRSALSEHVKSWYEPIRLERGADDALIFLTQSAELESRRLIREKDLKLQTKIVSVETFQSTCRTSSVVRIGVHWSGMYGQKWF</sequence>
<dbReference type="InParanoid" id="A0A4Q1BT34"/>
<protein>
    <submittedName>
        <fullName evidence="1">Uncharacterized protein</fullName>
    </submittedName>
</protein>
<proteinExistence type="predicted"/>
<dbReference type="EMBL" id="SDIL01000011">
    <property type="protein sequence ID" value="RXK41211.1"/>
    <property type="molecule type" value="Genomic_DNA"/>
</dbReference>
<name>A0A4Q1BT34_TREME</name>
<dbReference type="Proteomes" id="UP000289152">
    <property type="component" value="Unassembled WGS sequence"/>
</dbReference>
<gene>
    <name evidence="1" type="ORF">M231_01616</name>
</gene>
<dbReference type="AlphaFoldDB" id="A0A4Q1BT34"/>
<keyword evidence="2" id="KW-1185">Reference proteome</keyword>
<accession>A0A4Q1BT34</accession>
<evidence type="ECO:0000313" key="2">
    <source>
        <dbReference type="Proteomes" id="UP000289152"/>
    </source>
</evidence>
<comment type="caution">
    <text evidence="1">The sequence shown here is derived from an EMBL/GenBank/DDBJ whole genome shotgun (WGS) entry which is preliminary data.</text>
</comment>
<dbReference type="VEuPathDB" id="FungiDB:TREMEDRAFT_64552"/>
<organism evidence="1 2">
    <name type="scientific">Tremella mesenterica</name>
    <name type="common">Jelly fungus</name>
    <dbReference type="NCBI Taxonomy" id="5217"/>
    <lineage>
        <taxon>Eukaryota</taxon>
        <taxon>Fungi</taxon>
        <taxon>Dikarya</taxon>
        <taxon>Basidiomycota</taxon>
        <taxon>Agaricomycotina</taxon>
        <taxon>Tremellomycetes</taxon>
        <taxon>Tremellales</taxon>
        <taxon>Tremellaceae</taxon>
        <taxon>Tremella</taxon>
    </lineage>
</organism>
<reference evidence="1 2" key="1">
    <citation type="submission" date="2016-06" db="EMBL/GenBank/DDBJ databases">
        <title>Evolution of pathogenesis and genome organization in the Tremellales.</title>
        <authorList>
            <person name="Cuomo C."/>
            <person name="Litvintseva A."/>
            <person name="Heitman J."/>
            <person name="Chen Y."/>
            <person name="Sun S."/>
            <person name="Springer D."/>
            <person name="Dromer F."/>
            <person name="Young S."/>
            <person name="Zeng Q."/>
            <person name="Chapman S."/>
            <person name="Gujja S."/>
            <person name="Saif S."/>
            <person name="Birren B."/>
        </authorList>
    </citation>
    <scope>NUCLEOTIDE SEQUENCE [LARGE SCALE GENOMIC DNA]</scope>
    <source>
        <strain evidence="1 2">ATCC 28783</strain>
    </source>
</reference>